<dbReference type="Gene3D" id="1.10.287.1490">
    <property type="match status" value="1"/>
</dbReference>
<feature type="region of interest" description="Disordered" evidence="9">
    <location>
        <begin position="147"/>
        <end position="170"/>
    </location>
</feature>
<evidence type="ECO:0000256" key="1">
    <source>
        <dbReference type="ARBA" id="ARBA00004120"/>
    </source>
</evidence>
<keyword evidence="6" id="KW-0206">Cytoskeleton</keyword>
<dbReference type="GO" id="GO:1905515">
    <property type="term" value="P:non-motile cilium assembly"/>
    <property type="evidence" value="ECO:0007669"/>
    <property type="project" value="TreeGrafter"/>
</dbReference>
<evidence type="ECO:0000256" key="5">
    <source>
        <dbReference type="ARBA" id="ARBA00023054"/>
    </source>
</evidence>
<dbReference type="OrthoDB" id="6351660at2759"/>
<keyword evidence="3" id="KW-0963">Cytoplasm</keyword>
<evidence type="ECO:0000256" key="7">
    <source>
        <dbReference type="ARBA" id="ARBA00023273"/>
    </source>
</evidence>
<evidence type="ECO:0000256" key="8">
    <source>
        <dbReference type="SAM" id="Coils"/>
    </source>
</evidence>
<keyword evidence="7" id="KW-0966">Cell projection</keyword>
<dbReference type="PANTHER" id="PTHR18879">
    <property type="entry name" value="CENTROSOMAL PROTEIN OF 290 KDA"/>
    <property type="match status" value="1"/>
</dbReference>
<feature type="coiled-coil region" evidence="8">
    <location>
        <begin position="1070"/>
        <end position="1108"/>
    </location>
</feature>
<comment type="caution">
    <text evidence="10">The sequence shown here is derived from an EMBL/GenBank/DDBJ whole genome shotgun (WGS) entry which is preliminary data.</text>
</comment>
<evidence type="ECO:0000256" key="2">
    <source>
        <dbReference type="ARBA" id="ARBA00004300"/>
    </source>
</evidence>
<accession>A0A9P0M5Z7</accession>
<feature type="coiled-coil region" evidence="8">
    <location>
        <begin position="836"/>
        <end position="863"/>
    </location>
</feature>
<evidence type="ECO:0008006" key="12">
    <source>
        <dbReference type="Google" id="ProtNLM"/>
    </source>
</evidence>
<gene>
    <name evidence="10" type="ORF">ACAOBT_LOCUS31139</name>
</gene>
<keyword evidence="4" id="KW-0970">Cilium biogenesis/degradation</keyword>
<feature type="coiled-coil region" evidence="8">
    <location>
        <begin position="723"/>
        <end position="780"/>
    </location>
</feature>
<evidence type="ECO:0000256" key="4">
    <source>
        <dbReference type="ARBA" id="ARBA00022794"/>
    </source>
</evidence>
<dbReference type="GO" id="GO:0034451">
    <property type="term" value="C:centriolar satellite"/>
    <property type="evidence" value="ECO:0007669"/>
    <property type="project" value="TreeGrafter"/>
</dbReference>
<name>A0A9P0M5Z7_ACAOB</name>
<sequence>MDWKYILSLDPNEINEDAKDELFNTITWFEVEEESGMDLKRCKALLRVSQQVLKYKGEQVETLLHELEENAVRQGEEEAKRLESEADVRSIRSSRKSTSIEYENLEQKYIELKAKYKKALKVNEKQSSEIYKLNNIVKKLTQENKRLENELRTRPSSDISSESDVSESVKDRQRELLETIQNKNKQISDLLNDIEDVEKENSVLRDKLTTVRDELALATKEITSMTKLLKEKDGTILENTEQLSKAKEQCENARKAKLELEDELKTTTIQLNTKLDDLQTLLDKKDKEIHNLKSHLRDQSLNSSISSLPKDDPDVSHLEVLKKILREREDQLLELQSQLRVATKEIQKNTDEMKSIKVEKDRSRSKISELEDSVNELKNQLQIGHERCQKLQDEVAFAEKVAEEKEAEVQEVLDKIEKAEVAEYLRQVHELKSTNRLKEKQIINLVKTSNKLQDICEHLERQNYALRHQLGISEDEQVDISISTQKERKVQKEIDHLKQKISKREDYVLTLKSEIHQLNQVNASLTNQILQLGHKPVYGKLSSVPDVSCKEELKALVEENEALRKGMHEILNSVNAKKAGSLKEIQSGTLEQLLRALDVKHISGWYHPAMRLQAELHNLEGINAELRDQLREIRTELNKYKDGEISAKIEIDTKPMSVRATSDPTDSVDADLQNINPDNVKGVLKMIFLKIKTDDAGLNKLQDEFELSYCKMFDEQKKLTGELKETEDGLKQFQLKNQIIEEKLNVLTNNTTDVDRVTKIEELISENVTLKRKVVYLENEVKSQCSKLEELHKYIRNTENSYLNKINDLQKQNKIIETNLYIQKNIADTSVDIEAHKELETNLKNITVKYRELAEQLKEENDARSLEMQILCETEKSLNAEKVELSSKLIDARAKLHLQDVSCYEDKAEKLAQKLSEAEVNEITERQRANHTNNLYELVKEQLNKSEDRFKDYSKYNEELLKKNLILQEQLKDVETVVSDYVDKALYKQVQLKNNELLREKEKLEVVILQLEKDSMQRRKDFESITLWTESKEQELLNLKHQIVDLIAASEENIVISQLNSDILQYKQSQTFYKKQAEEYNKELERLKEDIVKQNEIVQKEKADLVEKEAAHGKKIGHLQNLLKMQKIQYLGCVPLRSEEAYISNLRIINREKHEAFLALHRARSLENEAQVFKEKLNLDLDYLKKERELLSGIHKKEYQEAITWMQEKKNLQISELRYKRQSEFKESQIQHFLERIKIQDEQIAKLDEDVLLLHKSVDTNTVSKEALTEPETKSAYQTYSKINSRSVETQTDLEVIPVKDNKQELVNIKCDLLRAQEVLKEKEHVIDQLKSKMKWHLAL</sequence>
<reference evidence="10" key="1">
    <citation type="submission" date="2022-03" db="EMBL/GenBank/DDBJ databases">
        <authorList>
            <person name="Sayadi A."/>
        </authorList>
    </citation>
    <scope>NUCLEOTIDE SEQUENCE</scope>
</reference>
<evidence type="ECO:0000256" key="6">
    <source>
        <dbReference type="ARBA" id="ARBA00023212"/>
    </source>
</evidence>
<dbReference type="GO" id="GO:0097711">
    <property type="term" value="P:ciliary basal body-plasma membrane docking"/>
    <property type="evidence" value="ECO:0007669"/>
    <property type="project" value="TreeGrafter"/>
</dbReference>
<evidence type="ECO:0000256" key="9">
    <source>
        <dbReference type="SAM" id="MobiDB-lite"/>
    </source>
</evidence>
<keyword evidence="11" id="KW-1185">Reference proteome</keyword>
<dbReference type="EMBL" id="CAKOFQ010007920">
    <property type="protein sequence ID" value="CAH2009812.1"/>
    <property type="molecule type" value="Genomic_DNA"/>
</dbReference>
<dbReference type="Proteomes" id="UP001152888">
    <property type="component" value="Unassembled WGS sequence"/>
</dbReference>
<evidence type="ECO:0000313" key="11">
    <source>
        <dbReference type="Proteomes" id="UP001152888"/>
    </source>
</evidence>
<protein>
    <recommendedName>
        <fullName evidence="12">Centrosomal protein of 290 kDa</fullName>
    </recommendedName>
</protein>
<feature type="coiled-coil region" evidence="8">
    <location>
        <begin position="609"/>
        <end position="643"/>
    </location>
</feature>
<proteinExistence type="predicted"/>
<dbReference type="InterPro" id="IPR026201">
    <property type="entry name" value="Cep290"/>
</dbReference>
<dbReference type="GO" id="GO:1905349">
    <property type="term" value="P:ciliary transition zone assembly"/>
    <property type="evidence" value="ECO:0007669"/>
    <property type="project" value="TreeGrafter"/>
</dbReference>
<organism evidence="10 11">
    <name type="scientific">Acanthoscelides obtectus</name>
    <name type="common">Bean weevil</name>
    <name type="synonym">Bruchus obtectus</name>
    <dbReference type="NCBI Taxonomy" id="200917"/>
    <lineage>
        <taxon>Eukaryota</taxon>
        <taxon>Metazoa</taxon>
        <taxon>Ecdysozoa</taxon>
        <taxon>Arthropoda</taxon>
        <taxon>Hexapoda</taxon>
        <taxon>Insecta</taxon>
        <taxon>Pterygota</taxon>
        <taxon>Neoptera</taxon>
        <taxon>Endopterygota</taxon>
        <taxon>Coleoptera</taxon>
        <taxon>Polyphaga</taxon>
        <taxon>Cucujiformia</taxon>
        <taxon>Chrysomeloidea</taxon>
        <taxon>Chrysomelidae</taxon>
        <taxon>Bruchinae</taxon>
        <taxon>Bruchini</taxon>
        <taxon>Acanthoscelides</taxon>
    </lineage>
</organism>
<comment type="subcellular location">
    <subcellularLocation>
        <location evidence="1">Cytoplasm</location>
        <location evidence="1">Cytoskeleton</location>
        <location evidence="1">Cilium basal body</location>
    </subcellularLocation>
    <subcellularLocation>
        <location evidence="2">Cytoplasm</location>
        <location evidence="2">Cytoskeleton</location>
        <location evidence="2">Microtubule organizing center</location>
        <location evidence="2">Centrosome</location>
    </subcellularLocation>
</comment>
<keyword evidence="5 8" id="KW-0175">Coiled coil</keyword>
<dbReference type="GO" id="GO:0035869">
    <property type="term" value="C:ciliary transition zone"/>
    <property type="evidence" value="ECO:0007669"/>
    <property type="project" value="TreeGrafter"/>
</dbReference>
<feature type="coiled-coil region" evidence="8">
    <location>
        <begin position="957"/>
        <end position="1019"/>
    </location>
</feature>
<evidence type="ECO:0000256" key="3">
    <source>
        <dbReference type="ARBA" id="ARBA00022490"/>
    </source>
</evidence>
<evidence type="ECO:0000313" key="10">
    <source>
        <dbReference type="EMBL" id="CAH2009812.1"/>
    </source>
</evidence>
<dbReference type="PANTHER" id="PTHR18879:SF20">
    <property type="entry name" value="CENTROSOMAL PROTEIN OF 290 KDA"/>
    <property type="match status" value="1"/>
</dbReference>